<gene>
    <name evidence="1" type="ORF">HQ945_11180</name>
</gene>
<evidence type="ECO:0000313" key="2">
    <source>
        <dbReference type="Proteomes" id="UP000550508"/>
    </source>
</evidence>
<evidence type="ECO:0000313" key="1">
    <source>
        <dbReference type="EMBL" id="NTS31817.1"/>
    </source>
</evidence>
<dbReference type="AlphaFoldDB" id="A0A849VUH3"/>
<reference evidence="1 2" key="1">
    <citation type="submission" date="2020-05" db="EMBL/GenBank/DDBJ databases">
        <authorList>
            <person name="Kim M.K."/>
        </authorList>
    </citation>
    <scope>NUCLEOTIDE SEQUENCE [LARGE SCALE GENOMIC DNA]</scope>
    <source>
        <strain evidence="1 2">BT25</strain>
    </source>
</reference>
<organism evidence="1 2">
    <name type="scientific">Phyllobacterium pellucidum</name>
    <dbReference type="NCBI Taxonomy" id="2740464"/>
    <lineage>
        <taxon>Bacteria</taxon>
        <taxon>Pseudomonadati</taxon>
        <taxon>Pseudomonadota</taxon>
        <taxon>Alphaproteobacteria</taxon>
        <taxon>Hyphomicrobiales</taxon>
        <taxon>Phyllobacteriaceae</taxon>
        <taxon>Phyllobacterium</taxon>
    </lineage>
</organism>
<comment type="caution">
    <text evidence="1">The sequence shown here is derived from an EMBL/GenBank/DDBJ whole genome shotgun (WGS) entry which is preliminary data.</text>
</comment>
<dbReference type="EMBL" id="JABUMX010000002">
    <property type="protein sequence ID" value="NTS31817.1"/>
    <property type="molecule type" value="Genomic_DNA"/>
</dbReference>
<dbReference type="Proteomes" id="UP000550508">
    <property type="component" value="Unassembled WGS sequence"/>
</dbReference>
<sequence length="219" mass="25129">MTTIRDVRNAVRPLIERRDDLFSMGRFVFIKPVRHILRGVHFERRLDPKIFGSRLSVRLLVPATAEVRQGWGDQFFPTDHQGQVLDSGWDAGVPEIVAQMLDTTEEMLAQLYAIETLDDYHSYLSGPLFPWVASPSIELSAIMNHAMKGEFASACEKLESSDRWLDHVNGLTPRFYKALQAEDRVEVAQILHDWEAATVKTYKIGKFWERTPFPLELQG</sequence>
<proteinExistence type="predicted"/>
<accession>A0A849VUH3</accession>
<protein>
    <submittedName>
        <fullName evidence="1">Uncharacterized protein</fullName>
    </submittedName>
</protein>
<dbReference type="RefSeq" id="WP_027231942.1">
    <property type="nucleotide sequence ID" value="NZ_JABUMX010000002.1"/>
</dbReference>
<name>A0A849VUH3_9HYPH</name>
<keyword evidence="2" id="KW-1185">Reference proteome</keyword>